<feature type="domain" description="FAD-binding FR-type" evidence="1">
    <location>
        <begin position="1"/>
        <end position="101"/>
    </location>
</feature>
<dbReference type="InterPro" id="IPR017927">
    <property type="entry name" value="FAD-bd_FR_type"/>
</dbReference>
<reference evidence="2 3" key="1">
    <citation type="submission" date="2015-12" db="EMBL/GenBank/DDBJ databases">
        <title>Haloprofundus marisrubri gen. nov., sp. nov., an extremely halophilic archaeon isolated from the Discovery deep brine-seawater interface in the Red Sea.</title>
        <authorList>
            <person name="Zhang G."/>
            <person name="Stingl U."/>
            <person name="Rashid M."/>
        </authorList>
    </citation>
    <scope>NUCLEOTIDE SEQUENCE [LARGE SCALE GENOMIC DNA]</scope>
    <source>
        <strain evidence="2 3">SB9</strain>
    </source>
</reference>
<dbReference type="CDD" id="cd00322">
    <property type="entry name" value="FNR_like"/>
    <property type="match status" value="1"/>
</dbReference>
<dbReference type="SUPFAM" id="SSF52343">
    <property type="entry name" value="Ferredoxin reductase-like, C-terminal NADP-linked domain"/>
    <property type="match status" value="1"/>
</dbReference>
<dbReference type="EMBL" id="LOPU01000018">
    <property type="protein sequence ID" value="KTG09849.1"/>
    <property type="molecule type" value="Genomic_DNA"/>
</dbReference>
<evidence type="ECO:0000313" key="2">
    <source>
        <dbReference type="EMBL" id="KTG09849.1"/>
    </source>
</evidence>
<dbReference type="OrthoDB" id="35401at2157"/>
<dbReference type="RefSeq" id="WP_058581204.1">
    <property type="nucleotide sequence ID" value="NZ_LOPU01000018.1"/>
</dbReference>
<gene>
    <name evidence="2" type="ORF">AUR64_09475</name>
</gene>
<organism evidence="2 3">
    <name type="scientific">Haloprofundus marisrubri</name>
    <dbReference type="NCBI Taxonomy" id="1514971"/>
    <lineage>
        <taxon>Archaea</taxon>
        <taxon>Methanobacteriati</taxon>
        <taxon>Methanobacteriota</taxon>
        <taxon>Stenosarchaea group</taxon>
        <taxon>Halobacteria</taxon>
        <taxon>Halobacteriales</taxon>
        <taxon>Haloferacaceae</taxon>
        <taxon>Haloprofundus</taxon>
    </lineage>
</organism>
<dbReference type="PROSITE" id="PS51384">
    <property type="entry name" value="FAD_FR"/>
    <property type="match status" value="1"/>
</dbReference>
<dbReference type="InterPro" id="IPR017938">
    <property type="entry name" value="Riboflavin_synthase-like_b-brl"/>
</dbReference>
<dbReference type="Proteomes" id="UP000054387">
    <property type="component" value="Unassembled WGS sequence"/>
</dbReference>
<comment type="caution">
    <text evidence="2">The sequence shown here is derived from an EMBL/GenBank/DDBJ whole genome shotgun (WGS) entry which is preliminary data.</text>
</comment>
<dbReference type="SUPFAM" id="SSF63380">
    <property type="entry name" value="Riboflavin synthase domain-like"/>
    <property type="match status" value="1"/>
</dbReference>
<protein>
    <submittedName>
        <fullName evidence="2">Oxidoreductase</fullName>
    </submittedName>
</protein>
<name>A0A0W1R8J9_9EURY</name>
<accession>A0A0W1R8J9</accession>
<dbReference type="InterPro" id="IPR050415">
    <property type="entry name" value="MRET"/>
</dbReference>
<sequence length="210" mass="22020">MDATVAVTEVNSVGPNTVAIVLESPDGFDARPGQFVKLSATVDDEDYARFYTLSSPDAHDTFEITVGVDPEEAGPFSQHLLDLEAGDELDISGPFGNEYYEDESTIVVLAGGPGVGAAVGLAERALRDGGSVALVYKDDAPAHEERLADLRERGATVVVTDGDLADHVDDVHDDDAQVFVYGFADFVQEAADAVDAAGGDPADAKVENFG</sequence>
<dbReference type="PANTHER" id="PTHR47354">
    <property type="entry name" value="NADH OXIDOREDUCTASE HCR"/>
    <property type="match status" value="1"/>
</dbReference>
<evidence type="ECO:0000313" key="3">
    <source>
        <dbReference type="Proteomes" id="UP000054387"/>
    </source>
</evidence>
<dbReference type="AlphaFoldDB" id="A0A0W1R8J9"/>
<dbReference type="STRING" id="1514971.AUR64_09475"/>
<keyword evidence="3" id="KW-1185">Reference proteome</keyword>
<dbReference type="Gene3D" id="2.40.30.10">
    <property type="entry name" value="Translation factors"/>
    <property type="match status" value="1"/>
</dbReference>
<dbReference type="PANTHER" id="PTHR47354:SF5">
    <property type="entry name" value="PROTEIN RFBI"/>
    <property type="match status" value="1"/>
</dbReference>
<dbReference type="InterPro" id="IPR039261">
    <property type="entry name" value="FNR_nucleotide-bd"/>
</dbReference>
<proteinExistence type="predicted"/>
<evidence type="ECO:0000259" key="1">
    <source>
        <dbReference type="PROSITE" id="PS51384"/>
    </source>
</evidence>
<dbReference type="GO" id="GO:0016491">
    <property type="term" value="F:oxidoreductase activity"/>
    <property type="evidence" value="ECO:0007669"/>
    <property type="project" value="InterPro"/>
</dbReference>
<dbReference type="Pfam" id="PF00970">
    <property type="entry name" value="FAD_binding_6"/>
    <property type="match status" value="1"/>
</dbReference>
<dbReference type="InterPro" id="IPR008333">
    <property type="entry name" value="Cbr1-like_FAD-bd_dom"/>
</dbReference>